<dbReference type="GO" id="GO:0000026">
    <property type="term" value="F:alpha-1,2-mannosyltransferase activity"/>
    <property type="evidence" value="ECO:0007669"/>
    <property type="project" value="TreeGrafter"/>
</dbReference>
<evidence type="ECO:0000256" key="1">
    <source>
        <dbReference type="ARBA" id="ARBA00004477"/>
    </source>
</evidence>
<feature type="transmembrane region" description="Helical" evidence="11">
    <location>
        <begin position="172"/>
        <end position="188"/>
    </location>
</feature>
<keyword evidence="6 11" id="KW-0812">Transmembrane</keyword>
<comment type="caution">
    <text evidence="12">The sequence shown here is derived from an EMBL/GenBank/DDBJ whole genome shotgun (WGS) entry which is preliminary data.</text>
</comment>
<dbReference type="EC" id="2.4.1.-" evidence="11"/>
<keyword evidence="9 11" id="KW-0472">Membrane</keyword>
<dbReference type="Pfam" id="PF03901">
    <property type="entry name" value="Glyco_transf_22"/>
    <property type="match status" value="1"/>
</dbReference>
<gene>
    <name evidence="12" type="ORF">HBR001_LOCUS8314</name>
</gene>
<evidence type="ECO:0000256" key="3">
    <source>
        <dbReference type="ARBA" id="ARBA00022502"/>
    </source>
</evidence>
<comment type="similarity">
    <text evidence="10">Belongs to the glycosyltransferase 22 family. PIGZ subfamily.</text>
</comment>
<keyword evidence="7 11" id="KW-0256">Endoplasmic reticulum</keyword>
<feature type="transmembrane region" description="Helical" evidence="11">
    <location>
        <begin position="413"/>
        <end position="432"/>
    </location>
</feature>
<evidence type="ECO:0000256" key="9">
    <source>
        <dbReference type="ARBA" id="ARBA00023136"/>
    </source>
</evidence>
<evidence type="ECO:0000256" key="10">
    <source>
        <dbReference type="ARBA" id="ARBA00038466"/>
    </source>
</evidence>
<keyword evidence="4 11" id="KW-0328">Glycosyltransferase</keyword>
<name>A0AAV0UWS3_HYABA</name>
<evidence type="ECO:0000256" key="4">
    <source>
        <dbReference type="ARBA" id="ARBA00022676"/>
    </source>
</evidence>
<feature type="transmembrane region" description="Helical" evidence="11">
    <location>
        <begin position="361"/>
        <end position="378"/>
    </location>
</feature>
<comment type="pathway">
    <text evidence="2">Glycolipid biosynthesis; glycosylphosphatidylinositol-anchor biosynthesis.</text>
</comment>
<accession>A0AAV0UWS3</accession>
<dbReference type="AlphaFoldDB" id="A0AAV0UWS3"/>
<evidence type="ECO:0000313" key="12">
    <source>
        <dbReference type="EMBL" id="CAI5740937.1"/>
    </source>
</evidence>
<keyword evidence="8 11" id="KW-1133">Transmembrane helix</keyword>
<evidence type="ECO:0000256" key="2">
    <source>
        <dbReference type="ARBA" id="ARBA00004687"/>
    </source>
</evidence>
<protein>
    <recommendedName>
        <fullName evidence="11">Mannosyltransferase</fullName>
        <ecNumber evidence="11">2.4.1.-</ecNumber>
    </recommendedName>
</protein>
<dbReference type="InterPro" id="IPR005599">
    <property type="entry name" value="GPI_mannosylTrfase"/>
</dbReference>
<feature type="transmembrane region" description="Helical" evidence="11">
    <location>
        <begin position="16"/>
        <end position="37"/>
    </location>
</feature>
<feature type="transmembrane region" description="Helical" evidence="11">
    <location>
        <begin position="334"/>
        <end position="354"/>
    </location>
</feature>
<keyword evidence="5" id="KW-0808">Transferase</keyword>
<evidence type="ECO:0000256" key="6">
    <source>
        <dbReference type="ARBA" id="ARBA00022692"/>
    </source>
</evidence>
<reference evidence="12" key="1">
    <citation type="submission" date="2022-12" db="EMBL/GenBank/DDBJ databases">
        <authorList>
            <person name="Webb A."/>
        </authorList>
    </citation>
    <scope>NUCLEOTIDE SEQUENCE</scope>
    <source>
        <strain evidence="12">Hp1</strain>
    </source>
</reference>
<feature type="transmembrane region" description="Helical" evidence="11">
    <location>
        <begin position="103"/>
        <end position="127"/>
    </location>
</feature>
<dbReference type="PANTHER" id="PTHR22760:SF3">
    <property type="entry name" value="GPI MANNOSYLTRANSFERASE 4"/>
    <property type="match status" value="1"/>
</dbReference>
<feature type="transmembrane region" description="Helical" evidence="11">
    <location>
        <begin position="384"/>
        <end position="401"/>
    </location>
</feature>
<dbReference type="PANTHER" id="PTHR22760">
    <property type="entry name" value="GLYCOSYLTRANSFERASE"/>
    <property type="match status" value="1"/>
</dbReference>
<proteinExistence type="inferred from homology"/>
<evidence type="ECO:0000256" key="5">
    <source>
        <dbReference type="ARBA" id="ARBA00022679"/>
    </source>
</evidence>
<keyword evidence="13" id="KW-1185">Reference proteome</keyword>
<dbReference type="EMBL" id="CANTFL010001446">
    <property type="protein sequence ID" value="CAI5740937.1"/>
    <property type="molecule type" value="Genomic_DNA"/>
</dbReference>
<dbReference type="GO" id="GO:0005789">
    <property type="term" value="C:endoplasmic reticulum membrane"/>
    <property type="evidence" value="ECO:0007669"/>
    <property type="project" value="UniProtKB-SubCell"/>
</dbReference>
<sequence>MESDHRRLVARGRWRWRLYAALVAGRVLGSVMLLGMVHPDEFFQSQEVVARHFLSQHSVVRRELVLPWEFELPAPNRSIVIPALIVGAPYKILDLFNVKLTGWLLLVTPRLLLCLLSFTFDVVLYRIVGQTSCDQNAADRREKQEKALLLFASSWPTFVLLCRPFSNTLESLVLALCFAVLFLADPHRRVLCGVVHVQTVLLGSLLAVGVFTRFTFPAFFFPLGLELVRQQDALLLEAARKKEDARASLLVRRLTSTLDVILQGVVAFLIWAVLFVVVDTVFYRPDVFSGESNSVSLLKIIARNTVIAPLNNLLYNIQYDNLELHGVHPRVTHLALNMPMLFGPLFFIFLVQCLRFPDRTVFGTACVLFPLACLSLAPHQEPRFMLPAIVPLHIFAVSNGSMSTFRFLTEHKLGMLLWFVFNFALTLFFGVLHQGGVVPMLLSLSSMASSSVESPVTSASWLTNTVCDFDGADKVAMQMLGLVPLVFAKTYMPPRFLLAGMTASSAFRVIDLAGKNTVHDLVESLGGNNADQMSAEHEVTMFMVLPASVDLRDMMPEVFISLSRMSRLGRCFPHVSTEDFALDKPLSLELYAVTLTTKS</sequence>
<comment type="subcellular location">
    <subcellularLocation>
        <location evidence="1 11">Endoplasmic reticulum membrane</location>
        <topology evidence="1 11">Multi-pass membrane protein</topology>
    </subcellularLocation>
</comment>
<feature type="transmembrane region" description="Helical" evidence="11">
    <location>
        <begin position="260"/>
        <end position="283"/>
    </location>
</feature>
<evidence type="ECO:0000313" key="13">
    <source>
        <dbReference type="Proteomes" id="UP001162031"/>
    </source>
</evidence>
<dbReference type="Proteomes" id="UP001162031">
    <property type="component" value="Unassembled WGS sequence"/>
</dbReference>
<evidence type="ECO:0000256" key="8">
    <source>
        <dbReference type="ARBA" id="ARBA00022989"/>
    </source>
</evidence>
<organism evidence="12 13">
    <name type="scientific">Hyaloperonospora brassicae</name>
    <name type="common">Brassica downy mildew</name>
    <name type="synonym">Peronospora brassicae</name>
    <dbReference type="NCBI Taxonomy" id="162125"/>
    <lineage>
        <taxon>Eukaryota</taxon>
        <taxon>Sar</taxon>
        <taxon>Stramenopiles</taxon>
        <taxon>Oomycota</taxon>
        <taxon>Peronosporomycetes</taxon>
        <taxon>Peronosporales</taxon>
        <taxon>Peronosporaceae</taxon>
        <taxon>Hyaloperonospora</taxon>
    </lineage>
</organism>
<dbReference type="GO" id="GO:0006506">
    <property type="term" value="P:GPI anchor biosynthetic process"/>
    <property type="evidence" value="ECO:0007669"/>
    <property type="project" value="UniProtKB-KW"/>
</dbReference>
<feature type="transmembrane region" description="Helical" evidence="11">
    <location>
        <begin position="200"/>
        <end position="221"/>
    </location>
</feature>
<keyword evidence="3" id="KW-0337">GPI-anchor biosynthesis</keyword>
<evidence type="ECO:0000256" key="11">
    <source>
        <dbReference type="RuleBase" id="RU363075"/>
    </source>
</evidence>
<evidence type="ECO:0000256" key="7">
    <source>
        <dbReference type="ARBA" id="ARBA00022824"/>
    </source>
</evidence>